<dbReference type="GO" id="GO:0004930">
    <property type="term" value="F:G protein-coupled receptor activity"/>
    <property type="evidence" value="ECO:0007669"/>
    <property type="project" value="UniProtKB-KW"/>
</dbReference>
<evidence type="ECO:0000256" key="10">
    <source>
        <dbReference type="RuleBase" id="RU000688"/>
    </source>
</evidence>
<evidence type="ECO:0000256" key="2">
    <source>
        <dbReference type="ARBA" id="ARBA00022475"/>
    </source>
</evidence>
<dbReference type="Proteomes" id="UP000678393">
    <property type="component" value="Unassembled WGS sequence"/>
</dbReference>
<evidence type="ECO:0000313" key="15">
    <source>
        <dbReference type="Proteomes" id="UP000678393"/>
    </source>
</evidence>
<dbReference type="EMBL" id="CAJHNH020000393">
    <property type="protein sequence ID" value="CAG5117370.1"/>
    <property type="molecule type" value="Genomic_DNA"/>
</dbReference>
<feature type="transmembrane region" description="Helical" evidence="12">
    <location>
        <begin position="527"/>
        <end position="549"/>
    </location>
</feature>
<feature type="transmembrane region" description="Helical" evidence="12">
    <location>
        <begin position="45"/>
        <end position="64"/>
    </location>
</feature>
<keyword evidence="9 10" id="KW-0807">Transducer</keyword>
<dbReference type="PRINTS" id="PR00237">
    <property type="entry name" value="GPCRRHODOPSN"/>
</dbReference>
<evidence type="ECO:0000256" key="5">
    <source>
        <dbReference type="ARBA" id="ARBA00023040"/>
    </source>
</evidence>
<dbReference type="CDD" id="cd15063">
    <property type="entry name" value="7tmA_Octopamine_R"/>
    <property type="match status" value="1"/>
</dbReference>
<gene>
    <name evidence="14" type="ORF">CUNI_LOCUS2928</name>
</gene>
<proteinExistence type="inferred from homology"/>
<evidence type="ECO:0000256" key="12">
    <source>
        <dbReference type="SAM" id="Phobius"/>
    </source>
</evidence>
<dbReference type="InterPro" id="IPR017452">
    <property type="entry name" value="GPCR_Rhodpsn_7TM"/>
</dbReference>
<evidence type="ECO:0000259" key="13">
    <source>
        <dbReference type="PROSITE" id="PS50262"/>
    </source>
</evidence>
<keyword evidence="15" id="KW-1185">Reference proteome</keyword>
<protein>
    <recommendedName>
        <fullName evidence="13">G-protein coupled receptors family 1 profile domain-containing protein</fullName>
    </recommendedName>
</protein>
<comment type="similarity">
    <text evidence="10">Belongs to the G-protein coupled receptor 1 family.</text>
</comment>
<comment type="caution">
    <text evidence="14">The sequence shown here is derived from an EMBL/GenBank/DDBJ whole genome shotgun (WGS) entry which is preliminary data.</text>
</comment>
<evidence type="ECO:0000256" key="4">
    <source>
        <dbReference type="ARBA" id="ARBA00022989"/>
    </source>
</evidence>
<keyword evidence="4 12" id="KW-1133">Transmembrane helix</keyword>
<keyword evidence="6 12" id="KW-0472">Membrane</keyword>
<evidence type="ECO:0000256" key="6">
    <source>
        <dbReference type="ARBA" id="ARBA00023136"/>
    </source>
</evidence>
<dbReference type="OrthoDB" id="6358729at2759"/>
<feature type="transmembrane region" description="Helical" evidence="12">
    <location>
        <begin position="84"/>
        <end position="104"/>
    </location>
</feature>
<evidence type="ECO:0000256" key="3">
    <source>
        <dbReference type="ARBA" id="ARBA00022692"/>
    </source>
</evidence>
<dbReference type="AlphaFoldDB" id="A0A8S3YR06"/>
<keyword evidence="3 10" id="KW-0812">Transmembrane</keyword>
<dbReference type="SUPFAM" id="SSF81321">
    <property type="entry name" value="Family A G protein-coupled receptor-like"/>
    <property type="match status" value="1"/>
</dbReference>
<organism evidence="14 15">
    <name type="scientific">Candidula unifasciata</name>
    <dbReference type="NCBI Taxonomy" id="100452"/>
    <lineage>
        <taxon>Eukaryota</taxon>
        <taxon>Metazoa</taxon>
        <taxon>Spiralia</taxon>
        <taxon>Lophotrochozoa</taxon>
        <taxon>Mollusca</taxon>
        <taxon>Gastropoda</taxon>
        <taxon>Heterobranchia</taxon>
        <taxon>Euthyneura</taxon>
        <taxon>Panpulmonata</taxon>
        <taxon>Eupulmonata</taxon>
        <taxon>Stylommatophora</taxon>
        <taxon>Helicina</taxon>
        <taxon>Helicoidea</taxon>
        <taxon>Geomitridae</taxon>
        <taxon>Candidula</taxon>
    </lineage>
</organism>
<dbReference type="PROSITE" id="PS50262">
    <property type="entry name" value="G_PROTEIN_RECEP_F1_2"/>
    <property type="match status" value="1"/>
</dbReference>
<accession>A0A8S3YR06</accession>
<evidence type="ECO:0000256" key="8">
    <source>
        <dbReference type="ARBA" id="ARBA00023180"/>
    </source>
</evidence>
<evidence type="ECO:0000256" key="1">
    <source>
        <dbReference type="ARBA" id="ARBA00004651"/>
    </source>
</evidence>
<keyword evidence="8" id="KW-0325">Glycoprotein</keyword>
<dbReference type="PANTHER" id="PTHR24248:SF174">
    <property type="entry name" value="TYRAMINE_OCTOPAMINE RECEPTOR"/>
    <property type="match status" value="1"/>
</dbReference>
<feature type="transmembrane region" description="Helical" evidence="12">
    <location>
        <begin position="219"/>
        <end position="238"/>
    </location>
</feature>
<dbReference type="InterPro" id="IPR000276">
    <property type="entry name" value="GPCR_Rhodpsn"/>
</dbReference>
<feature type="domain" description="G-protein coupled receptors family 1 profile" evidence="13">
    <location>
        <begin position="25"/>
        <end position="546"/>
    </location>
</feature>
<feature type="compositionally biased region" description="Low complexity" evidence="11">
    <location>
        <begin position="432"/>
        <end position="442"/>
    </location>
</feature>
<dbReference type="GO" id="GO:0005886">
    <property type="term" value="C:plasma membrane"/>
    <property type="evidence" value="ECO:0007669"/>
    <property type="project" value="UniProtKB-SubCell"/>
</dbReference>
<feature type="region of interest" description="Disordered" evidence="11">
    <location>
        <begin position="410"/>
        <end position="442"/>
    </location>
</feature>
<feature type="transmembrane region" description="Helical" evidence="12">
    <location>
        <begin position="494"/>
        <end position="515"/>
    </location>
</feature>
<dbReference type="Pfam" id="PF00001">
    <property type="entry name" value="7tm_1"/>
    <property type="match status" value="2"/>
</dbReference>
<evidence type="ECO:0000256" key="11">
    <source>
        <dbReference type="SAM" id="MobiDB-lite"/>
    </source>
</evidence>
<dbReference type="Gene3D" id="1.20.1070.10">
    <property type="entry name" value="Rhodopsin 7-helix transmembrane proteins"/>
    <property type="match status" value="2"/>
</dbReference>
<evidence type="ECO:0000256" key="7">
    <source>
        <dbReference type="ARBA" id="ARBA00023170"/>
    </source>
</evidence>
<comment type="subcellular location">
    <subcellularLocation>
        <location evidence="1">Cell membrane</location>
        <topology evidence="1">Multi-pass membrane protein</topology>
    </subcellularLocation>
</comment>
<reference evidence="14" key="1">
    <citation type="submission" date="2021-04" db="EMBL/GenBank/DDBJ databases">
        <authorList>
            <consortium name="Molecular Ecology Group"/>
        </authorList>
    </citation>
    <scope>NUCLEOTIDE SEQUENCE</scope>
</reference>
<keyword evidence="7 10" id="KW-0675">Receptor</keyword>
<feature type="transmembrane region" description="Helical" evidence="12">
    <location>
        <begin position="125"/>
        <end position="145"/>
    </location>
</feature>
<dbReference type="PANTHER" id="PTHR24248">
    <property type="entry name" value="ADRENERGIC RECEPTOR-RELATED G-PROTEIN COUPLED RECEPTOR"/>
    <property type="match status" value="1"/>
</dbReference>
<evidence type="ECO:0000313" key="14">
    <source>
        <dbReference type="EMBL" id="CAG5117370.1"/>
    </source>
</evidence>
<keyword evidence="2" id="KW-1003">Cell membrane</keyword>
<feature type="transmembrane region" description="Helical" evidence="12">
    <location>
        <begin position="6"/>
        <end position="33"/>
    </location>
</feature>
<name>A0A8S3YR06_9EUPU</name>
<dbReference type="SMART" id="SM01381">
    <property type="entry name" value="7TM_GPCR_Srsx"/>
    <property type="match status" value="1"/>
</dbReference>
<evidence type="ECO:0000256" key="9">
    <source>
        <dbReference type="ARBA" id="ARBA00023224"/>
    </source>
</evidence>
<dbReference type="PROSITE" id="PS00237">
    <property type="entry name" value="G_PROTEIN_RECEP_F1_1"/>
    <property type="match status" value="1"/>
</dbReference>
<sequence length="605" mass="67392">MVSGLVIGVVSSIFLCAVILLVLVGNTLVVLAVATTRKLRTVTNVFIVNLACADLLLGVLILPFSAVLEIKDVWIFGQIWCQAWLAVDVWLCTASILNLCCISFDRYVAITWPIRYPGLMSSRRAKTLVAGVWLFSFIIGCPPLIGWNDYRVKNVDSNWTTPQPVVTTIGYIVTNSSHLICDSDVFVSDSLQQNSSCTAHTGVVSAKICELTSSRGYRIYAALGSFFIPMLVMVFFYLQIYRAAVRTISAYAKGELKTKYSVREKENGMKTSSVTLRVHRGGRGYNANNSSWGNAQGNVHCISSGNTTCKQGTANKGRAERPFEDVGRLPMRRTRSSDASLETLLDLNPDTEIADPATAHGTVQRRCKSFCWRSENKCVECQKQRSFRDRNQNGGDSSSKVFGIRCMSMDSEESSSGDAKPEAKRSYHQRTSSETSTPLTTSASCHAFDTGIVYIRGTSESDKPRRPRFSAQKSANAMKLHMQKFNREKKAAKTLAIIVGAFILCWMPFFTTYLVDAFCDNCISSAVFSVVFWLGYCNSAMNPFVYALFSQDFRFAFRKLLTCKCTKSYRNRHCLPHINDVPTIQLHCAPQDDARSCSDIEGQWR</sequence>
<keyword evidence="5 10" id="KW-0297">G-protein coupled receptor</keyword>